<dbReference type="OrthoDB" id="201595at2759"/>
<dbReference type="GO" id="GO:0005254">
    <property type="term" value="F:chloride channel activity"/>
    <property type="evidence" value="ECO:0007669"/>
    <property type="project" value="UniProtKB-KW"/>
</dbReference>
<dbReference type="PANTHER" id="PTHR10736">
    <property type="entry name" value="BESTROPHIN"/>
    <property type="match status" value="1"/>
</dbReference>
<evidence type="ECO:0000256" key="6">
    <source>
        <dbReference type="RuleBase" id="RU363126"/>
    </source>
</evidence>
<keyword evidence="3" id="KW-1133">Transmembrane helix</keyword>
<comment type="subcellular location">
    <subcellularLocation>
        <location evidence="6">Cell membrane</location>
        <topology evidence="6">Multi-pass membrane protein</topology>
    </subcellularLocation>
    <subcellularLocation>
        <location evidence="1">Membrane</location>
        <topology evidence="1">Multi-pass membrane protein</topology>
    </subcellularLocation>
</comment>
<keyword evidence="6" id="KW-0406">Ion transport</keyword>
<dbReference type="AlphaFoldDB" id="A0A9P1IEB0"/>
<keyword evidence="2" id="KW-0812">Transmembrane</keyword>
<keyword evidence="6" id="KW-0813">Transport</keyword>
<dbReference type="PANTHER" id="PTHR10736:SF59">
    <property type="entry name" value="BESTROPHIN HOMOLOG 17"/>
    <property type="match status" value="1"/>
</dbReference>
<evidence type="ECO:0000256" key="1">
    <source>
        <dbReference type="ARBA" id="ARBA00004141"/>
    </source>
</evidence>
<keyword evidence="6" id="KW-0868">Chloride</keyword>
<sequence>MRVRRRFPTLQYVIDAGFMNQDECDFIEGVNCKPGQKYWVPISWANSLALEAFQKGYIDQLTSFNNVILAIKEFRVAMEVLIKFDQIPIPIAYPQVVFLAVRVYFLVCLVSRQFLESEFKSKTQMRFPIPIMTILELIFVLGWMKVAEVLLNPLGEDDDDFEVNWILDKNIATGMAIVDDTHAYHPPISCDKFSDPDYLPVYSQLSQVPRTLTGSAAKVELTNPDDEVKLMHLEPEEAPDTDDRKSLFEFSLRKRAFSQRKMSETLSSGASPKVEPRFAMSLSTANFRQMRNKIAAQPDRPTLETLNEEVEFKKKRVHSTDSDTSSQI</sequence>
<evidence type="ECO:0000256" key="3">
    <source>
        <dbReference type="ARBA" id="ARBA00022989"/>
    </source>
</evidence>
<accession>A0A9P1IEB0</accession>
<dbReference type="Pfam" id="PF01062">
    <property type="entry name" value="Bestrophin"/>
    <property type="match status" value="1"/>
</dbReference>
<comment type="similarity">
    <text evidence="5 6">Belongs to the anion channel-forming bestrophin (TC 1.A.46) family. Calcium-sensitive chloride channel subfamily.</text>
</comment>
<keyword evidence="6" id="KW-1003">Cell membrane</keyword>
<evidence type="ECO:0000256" key="4">
    <source>
        <dbReference type="ARBA" id="ARBA00023136"/>
    </source>
</evidence>
<keyword evidence="6" id="KW-0869">Chloride channel</keyword>
<organism evidence="8 9">
    <name type="scientific">Caenorhabditis angaria</name>
    <dbReference type="NCBI Taxonomy" id="860376"/>
    <lineage>
        <taxon>Eukaryota</taxon>
        <taxon>Metazoa</taxon>
        <taxon>Ecdysozoa</taxon>
        <taxon>Nematoda</taxon>
        <taxon>Chromadorea</taxon>
        <taxon>Rhabditida</taxon>
        <taxon>Rhabditina</taxon>
        <taxon>Rhabditomorpha</taxon>
        <taxon>Rhabditoidea</taxon>
        <taxon>Rhabditidae</taxon>
        <taxon>Peloderinae</taxon>
        <taxon>Caenorhabditis</taxon>
    </lineage>
</organism>
<feature type="region of interest" description="Disordered" evidence="7">
    <location>
        <begin position="294"/>
        <end position="328"/>
    </location>
</feature>
<evidence type="ECO:0000256" key="5">
    <source>
        <dbReference type="ARBA" id="ARBA00034769"/>
    </source>
</evidence>
<dbReference type="InterPro" id="IPR021134">
    <property type="entry name" value="Bestrophin-like"/>
</dbReference>
<dbReference type="EMBL" id="CANHGI010000003">
    <property type="protein sequence ID" value="CAI5444167.1"/>
    <property type="molecule type" value="Genomic_DNA"/>
</dbReference>
<evidence type="ECO:0000256" key="7">
    <source>
        <dbReference type="SAM" id="MobiDB-lite"/>
    </source>
</evidence>
<dbReference type="Proteomes" id="UP001152747">
    <property type="component" value="Unassembled WGS sequence"/>
</dbReference>
<keyword evidence="9" id="KW-1185">Reference proteome</keyword>
<keyword evidence="4" id="KW-0472">Membrane</keyword>
<protein>
    <recommendedName>
        <fullName evidence="6">Bestrophin homolog</fullName>
    </recommendedName>
</protein>
<name>A0A9P1IEB0_9PELO</name>
<dbReference type="InterPro" id="IPR000615">
    <property type="entry name" value="Bestrophin"/>
</dbReference>
<dbReference type="GO" id="GO:0034707">
    <property type="term" value="C:chloride channel complex"/>
    <property type="evidence" value="ECO:0007669"/>
    <property type="project" value="UniProtKB-KW"/>
</dbReference>
<evidence type="ECO:0000256" key="2">
    <source>
        <dbReference type="ARBA" id="ARBA00022692"/>
    </source>
</evidence>
<reference evidence="8" key="1">
    <citation type="submission" date="2022-11" db="EMBL/GenBank/DDBJ databases">
        <authorList>
            <person name="Kikuchi T."/>
        </authorList>
    </citation>
    <scope>NUCLEOTIDE SEQUENCE</scope>
    <source>
        <strain evidence="8">PS1010</strain>
    </source>
</reference>
<keyword evidence="6" id="KW-0407">Ion channel</keyword>
<dbReference type="GO" id="GO:0005886">
    <property type="term" value="C:plasma membrane"/>
    <property type="evidence" value="ECO:0007669"/>
    <property type="project" value="UniProtKB-SubCell"/>
</dbReference>
<evidence type="ECO:0000313" key="9">
    <source>
        <dbReference type="Proteomes" id="UP001152747"/>
    </source>
</evidence>
<comment type="caution">
    <text evidence="8">The sequence shown here is derived from an EMBL/GenBank/DDBJ whole genome shotgun (WGS) entry which is preliminary data.</text>
</comment>
<gene>
    <name evidence="8" type="ORF">CAMP_LOCUS6804</name>
</gene>
<proteinExistence type="inferred from homology"/>
<comment type="function">
    <text evidence="6">Forms chloride channels.</text>
</comment>
<evidence type="ECO:0000313" key="8">
    <source>
        <dbReference type="EMBL" id="CAI5444167.1"/>
    </source>
</evidence>